<keyword evidence="2" id="KW-0472">Membrane</keyword>
<evidence type="ECO:0000313" key="5">
    <source>
        <dbReference type="Proteomes" id="UP001165079"/>
    </source>
</evidence>
<feature type="transmembrane region" description="Helical" evidence="2">
    <location>
        <begin position="206"/>
        <end position="227"/>
    </location>
</feature>
<sequence>MNRLRAFAVPLTLVGTIVMAGSALGRIYVNELLVYLVAGAAVLSVTVGALLRNRSAALLPPIHIALLFGYTILCVRFTAGRATVDGTFTDIYLDAVRNSVPRLLTSMIPVEPQPDTVLVPVVATWAVGLLAAEFGVRYRRVLLGYLPPVALYGFSLYLVGPNAAGSVWYGLGFAGLAGLGLAASAVEPETEGTVIRADRKVRMRAITTGAAGAAVLIAAVAALGPLAGGAVTGKPSDPREYVVPPQLTDVDSNPLIRMSGWAQNPDQPLFSTKMSADARLRLAVLSDYDGVTWKIGQTYRAAGRVLTPPDSTVAPTSEITQKITIGELTGRLTPSVPDPVLVDGMRVAYDKETGTLMNPAGLVRGETYTVTSQLPAPQVNKLATASVGSGEPVARFLALPGQLPEEITRLAEYITEQGGGPYQRATNLETFLSTHYAFNAKAASGHSLPNLKFFLGTPPRGGGQQGTSEQFAAAFGVVARKVGLPTRVIVGFRSSAGDYTVRGGDAIAWPEVYFQNIGWVAFNPMPQPDETITPPEDEIKPPEETKPPSSSAPPQNYDDPAASAPSDSGQAAPGATSSQGGAIPAWVFAAGSAAVILLACVITVLTMKRARTQRRLWTGDAAARVRGAWRETYDAMRQARRRPPPSLTATEVAGYATEALGGRPGPSLASLVDAVNEVTFAPAAVRPESAEAAARAAQAYTAALRAARPGWRRLLWTLTPRPLFWTDAPLPKTDR</sequence>
<reference evidence="4" key="1">
    <citation type="submission" date="2023-03" db="EMBL/GenBank/DDBJ databases">
        <title>Actinorhabdospora filicis NBRC 111898.</title>
        <authorList>
            <person name="Ichikawa N."/>
            <person name="Sato H."/>
            <person name="Tonouchi N."/>
        </authorList>
    </citation>
    <scope>NUCLEOTIDE SEQUENCE</scope>
    <source>
        <strain evidence="4">NBRC 111898</strain>
    </source>
</reference>
<dbReference type="InterPro" id="IPR021878">
    <property type="entry name" value="TgpA_N"/>
</dbReference>
<feature type="transmembrane region" description="Helical" evidence="2">
    <location>
        <begin position="142"/>
        <end position="160"/>
    </location>
</feature>
<organism evidence="4 5">
    <name type="scientific">Actinorhabdospora filicis</name>
    <dbReference type="NCBI Taxonomy" id="1785913"/>
    <lineage>
        <taxon>Bacteria</taxon>
        <taxon>Bacillati</taxon>
        <taxon>Actinomycetota</taxon>
        <taxon>Actinomycetes</taxon>
        <taxon>Micromonosporales</taxon>
        <taxon>Micromonosporaceae</taxon>
        <taxon>Actinorhabdospora</taxon>
    </lineage>
</organism>
<dbReference type="Proteomes" id="UP001165079">
    <property type="component" value="Unassembled WGS sequence"/>
</dbReference>
<keyword evidence="5" id="KW-1185">Reference proteome</keyword>
<feature type="transmembrane region" description="Helical" evidence="2">
    <location>
        <begin position="35"/>
        <end position="51"/>
    </location>
</feature>
<feature type="transmembrane region" description="Helical" evidence="2">
    <location>
        <begin position="58"/>
        <end position="79"/>
    </location>
</feature>
<dbReference type="PANTHER" id="PTHR42736:SF1">
    <property type="entry name" value="PROTEIN-GLUTAMINE GAMMA-GLUTAMYLTRANSFERASE"/>
    <property type="match status" value="1"/>
</dbReference>
<dbReference type="InterPro" id="IPR052901">
    <property type="entry name" value="Bact_TGase-like"/>
</dbReference>
<dbReference type="InterPro" id="IPR002931">
    <property type="entry name" value="Transglutaminase-like"/>
</dbReference>
<dbReference type="Pfam" id="PF01841">
    <property type="entry name" value="Transglut_core"/>
    <property type="match status" value="1"/>
</dbReference>
<dbReference type="PANTHER" id="PTHR42736">
    <property type="entry name" value="PROTEIN-GLUTAMINE GAMMA-GLUTAMYLTRANSFERASE"/>
    <property type="match status" value="1"/>
</dbReference>
<evidence type="ECO:0000256" key="2">
    <source>
        <dbReference type="SAM" id="Phobius"/>
    </source>
</evidence>
<keyword evidence="2" id="KW-1133">Transmembrane helix</keyword>
<feature type="region of interest" description="Disordered" evidence="1">
    <location>
        <begin position="525"/>
        <end position="577"/>
    </location>
</feature>
<evidence type="ECO:0000256" key="1">
    <source>
        <dbReference type="SAM" id="MobiDB-lite"/>
    </source>
</evidence>
<name>A0A9W6SHD8_9ACTN</name>
<accession>A0A9W6SHD8</accession>
<feature type="transmembrane region" description="Helical" evidence="2">
    <location>
        <begin position="117"/>
        <end position="135"/>
    </location>
</feature>
<dbReference type="Gene3D" id="3.10.620.30">
    <property type="match status" value="1"/>
</dbReference>
<dbReference type="RefSeq" id="WP_285661233.1">
    <property type="nucleotide sequence ID" value="NZ_BSTX01000001.1"/>
</dbReference>
<dbReference type="Pfam" id="PF11992">
    <property type="entry name" value="TgpA_N"/>
    <property type="match status" value="1"/>
</dbReference>
<proteinExistence type="predicted"/>
<feature type="compositionally biased region" description="Polar residues" evidence="1">
    <location>
        <begin position="565"/>
        <end position="577"/>
    </location>
</feature>
<keyword evidence="2" id="KW-0812">Transmembrane</keyword>
<feature type="transmembrane region" description="Helical" evidence="2">
    <location>
        <begin position="585"/>
        <end position="605"/>
    </location>
</feature>
<dbReference type="InterPro" id="IPR038765">
    <property type="entry name" value="Papain-like_cys_pep_sf"/>
</dbReference>
<dbReference type="EMBL" id="BSTX01000001">
    <property type="protein sequence ID" value="GLZ76033.1"/>
    <property type="molecule type" value="Genomic_DNA"/>
</dbReference>
<protein>
    <submittedName>
        <fullName evidence="4">Transglutaminase</fullName>
    </submittedName>
</protein>
<feature type="compositionally biased region" description="Basic and acidic residues" evidence="1">
    <location>
        <begin position="537"/>
        <end position="546"/>
    </location>
</feature>
<dbReference type="SUPFAM" id="SSF54001">
    <property type="entry name" value="Cysteine proteinases"/>
    <property type="match status" value="1"/>
</dbReference>
<evidence type="ECO:0000313" key="4">
    <source>
        <dbReference type="EMBL" id="GLZ76033.1"/>
    </source>
</evidence>
<dbReference type="SMART" id="SM00460">
    <property type="entry name" value="TGc"/>
    <property type="match status" value="1"/>
</dbReference>
<comment type="caution">
    <text evidence="4">The sequence shown here is derived from an EMBL/GenBank/DDBJ whole genome shotgun (WGS) entry which is preliminary data.</text>
</comment>
<evidence type="ECO:0000259" key="3">
    <source>
        <dbReference type="SMART" id="SM00460"/>
    </source>
</evidence>
<dbReference type="AlphaFoldDB" id="A0A9W6SHD8"/>
<feature type="transmembrane region" description="Helical" evidence="2">
    <location>
        <begin position="166"/>
        <end position="186"/>
    </location>
</feature>
<gene>
    <name evidence="4" type="ORF">Afil01_08400</name>
</gene>
<feature type="domain" description="Transglutaminase-like" evidence="3">
    <location>
        <begin position="460"/>
        <end position="526"/>
    </location>
</feature>